<evidence type="ECO:0000256" key="6">
    <source>
        <dbReference type="PROSITE-ProRule" id="PRU00169"/>
    </source>
</evidence>
<dbReference type="PANTHER" id="PTHR48111">
    <property type="entry name" value="REGULATOR OF RPOS"/>
    <property type="match status" value="1"/>
</dbReference>
<dbReference type="GO" id="GO:0000156">
    <property type="term" value="F:phosphorelay response regulator activity"/>
    <property type="evidence" value="ECO:0007669"/>
    <property type="project" value="TreeGrafter"/>
</dbReference>
<dbReference type="EMBL" id="FLUN01000001">
    <property type="protein sequence ID" value="SBV98243.1"/>
    <property type="molecule type" value="Genomic_DNA"/>
</dbReference>
<dbReference type="InterPro" id="IPR008327">
    <property type="entry name" value="Sig_transdc_resp-reg_antiterm"/>
</dbReference>
<evidence type="ECO:0000256" key="4">
    <source>
        <dbReference type="ARBA" id="ARBA00023163"/>
    </source>
</evidence>
<dbReference type="GO" id="GO:0005829">
    <property type="term" value="C:cytosol"/>
    <property type="evidence" value="ECO:0007669"/>
    <property type="project" value="TreeGrafter"/>
</dbReference>
<proteinExistence type="predicted"/>
<keyword evidence="3" id="KW-0238">DNA-binding</keyword>
<reference evidence="9" key="1">
    <citation type="submission" date="2016-04" db="EMBL/GenBank/DDBJ databases">
        <authorList>
            <person name="Evans L.H."/>
            <person name="Alamgir A."/>
            <person name="Owens N."/>
            <person name="Weber N.D."/>
            <person name="Virtaneva K."/>
            <person name="Barbian K."/>
            <person name="Babar A."/>
            <person name="Rosenke K."/>
        </authorList>
    </citation>
    <scope>NUCLEOTIDE SEQUENCE</scope>
    <source>
        <strain evidence="9">86</strain>
    </source>
</reference>
<comment type="function">
    <text evidence="5">May play the central regulatory role in sporulation. It may be an element of the effector pathway responsible for the activation of sporulation genes in response to nutritional stress. Spo0A may act in concert with spo0H (a sigma factor) to control the expression of some genes that are critical to the sporulation process.</text>
</comment>
<sequence length="201" mass="22839">MSTGERRVTTLFLADDDENVRRTLREFFTGYPSYKIVGEVYDGAAAVEACRRLKPDVALLDIRMPVLDGLGAARLLLGEDLVRCVVMLTAFSDQVYIQNALDAGAFGYLTKPFDPEKILPTLELCIHQSREYHLLKKEHQNLSRRLGERDAVDRAKLVLMETKGMGEDEAYQYIRELSKRMCMSMATVSKYLLAKAEEVHE</sequence>
<dbReference type="InterPro" id="IPR005561">
    <property type="entry name" value="ANTAR"/>
</dbReference>
<dbReference type="PROSITE" id="PS50110">
    <property type="entry name" value="RESPONSE_REGULATORY"/>
    <property type="match status" value="1"/>
</dbReference>
<dbReference type="AlphaFoldDB" id="A0A212JFL9"/>
<dbReference type="Pfam" id="PF00072">
    <property type="entry name" value="Response_reg"/>
    <property type="match status" value="1"/>
</dbReference>
<dbReference type="SMART" id="SM00448">
    <property type="entry name" value="REC"/>
    <property type="match status" value="1"/>
</dbReference>
<keyword evidence="6" id="KW-0597">Phosphoprotein</keyword>
<dbReference type="Gene3D" id="3.40.50.2300">
    <property type="match status" value="1"/>
</dbReference>
<dbReference type="InterPro" id="IPR011006">
    <property type="entry name" value="CheY-like_superfamily"/>
</dbReference>
<evidence type="ECO:0000256" key="5">
    <source>
        <dbReference type="ARBA" id="ARBA00024867"/>
    </source>
</evidence>
<dbReference type="InterPro" id="IPR001789">
    <property type="entry name" value="Sig_transdc_resp-reg_receiver"/>
</dbReference>
<dbReference type="InterPro" id="IPR036388">
    <property type="entry name" value="WH-like_DNA-bd_sf"/>
</dbReference>
<evidence type="ECO:0000256" key="3">
    <source>
        <dbReference type="ARBA" id="ARBA00023125"/>
    </source>
</evidence>
<feature type="domain" description="Response regulatory" evidence="7">
    <location>
        <begin position="10"/>
        <end position="126"/>
    </location>
</feature>
<keyword evidence="4" id="KW-0804">Transcription</keyword>
<name>A0A212JFL9_9FIRM</name>
<evidence type="ECO:0000256" key="2">
    <source>
        <dbReference type="ARBA" id="ARBA00023015"/>
    </source>
</evidence>
<dbReference type="PROSITE" id="PS50921">
    <property type="entry name" value="ANTAR"/>
    <property type="match status" value="1"/>
</dbReference>
<dbReference type="InterPro" id="IPR039420">
    <property type="entry name" value="WalR-like"/>
</dbReference>
<accession>A0A212JFL9</accession>
<dbReference type="PIRSF" id="PIRSF036382">
    <property type="entry name" value="RR_antiterm"/>
    <property type="match status" value="1"/>
</dbReference>
<gene>
    <name evidence="9" type="ORF">KL86CLO1_11017</name>
</gene>
<feature type="modified residue" description="4-aspartylphosphate" evidence="6">
    <location>
        <position position="61"/>
    </location>
</feature>
<dbReference type="SMART" id="SM01012">
    <property type="entry name" value="ANTAR"/>
    <property type="match status" value="1"/>
</dbReference>
<dbReference type="GO" id="GO:0032993">
    <property type="term" value="C:protein-DNA complex"/>
    <property type="evidence" value="ECO:0007669"/>
    <property type="project" value="TreeGrafter"/>
</dbReference>
<dbReference type="GO" id="GO:0000976">
    <property type="term" value="F:transcription cis-regulatory region binding"/>
    <property type="evidence" value="ECO:0007669"/>
    <property type="project" value="TreeGrafter"/>
</dbReference>
<protein>
    <recommendedName>
        <fullName evidence="1">Stage 0 sporulation protein A homolog</fullName>
    </recommendedName>
</protein>
<dbReference type="PANTHER" id="PTHR48111:SF69">
    <property type="entry name" value="RESPONSE REGULATOR RECEIVER"/>
    <property type="match status" value="1"/>
</dbReference>
<organism evidence="9">
    <name type="scientific">uncultured Eubacteriales bacterium</name>
    <dbReference type="NCBI Taxonomy" id="172733"/>
    <lineage>
        <taxon>Bacteria</taxon>
        <taxon>Bacillati</taxon>
        <taxon>Bacillota</taxon>
        <taxon>Clostridia</taxon>
        <taxon>Eubacteriales</taxon>
        <taxon>environmental samples</taxon>
    </lineage>
</organism>
<dbReference type="GO" id="GO:0006355">
    <property type="term" value="P:regulation of DNA-templated transcription"/>
    <property type="evidence" value="ECO:0007669"/>
    <property type="project" value="TreeGrafter"/>
</dbReference>
<dbReference type="SUPFAM" id="SSF52172">
    <property type="entry name" value="CheY-like"/>
    <property type="match status" value="1"/>
</dbReference>
<dbReference type="Gene3D" id="1.10.10.10">
    <property type="entry name" value="Winged helix-like DNA-binding domain superfamily/Winged helix DNA-binding domain"/>
    <property type="match status" value="1"/>
</dbReference>
<feature type="domain" description="ANTAR" evidence="8">
    <location>
        <begin position="132"/>
        <end position="193"/>
    </location>
</feature>
<keyword evidence="2" id="KW-0805">Transcription regulation</keyword>
<dbReference type="GO" id="GO:0003723">
    <property type="term" value="F:RNA binding"/>
    <property type="evidence" value="ECO:0007669"/>
    <property type="project" value="InterPro"/>
</dbReference>
<dbReference type="Pfam" id="PF03861">
    <property type="entry name" value="ANTAR"/>
    <property type="match status" value="1"/>
</dbReference>
<evidence type="ECO:0000259" key="8">
    <source>
        <dbReference type="PROSITE" id="PS50921"/>
    </source>
</evidence>
<evidence type="ECO:0000256" key="1">
    <source>
        <dbReference type="ARBA" id="ARBA00018672"/>
    </source>
</evidence>
<evidence type="ECO:0000313" key="9">
    <source>
        <dbReference type="EMBL" id="SBV98243.1"/>
    </source>
</evidence>
<evidence type="ECO:0000259" key="7">
    <source>
        <dbReference type="PROSITE" id="PS50110"/>
    </source>
</evidence>